<dbReference type="Proteomes" id="UP000620266">
    <property type="component" value="Unassembled WGS sequence"/>
</dbReference>
<dbReference type="Pfam" id="PF07690">
    <property type="entry name" value="MFS_1"/>
    <property type="match status" value="1"/>
</dbReference>
<evidence type="ECO:0000259" key="7">
    <source>
        <dbReference type="PROSITE" id="PS50850"/>
    </source>
</evidence>
<dbReference type="PROSITE" id="PS50850">
    <property type="entry name" value="MFS"/>
    <property type="match status" value="1"/>
</dbReference>
<feature type="transmembrane region" description="Helical" evidence="6">
    <location>
        <begin position="141"/>
        <end position="160"/>
    </location>
</feature>
<comment type="subcellular location">
    <subcellularLocation>
        <location evidence="1">Cell membrane</location>
        <topology evidence="1">Multi-pass membrane protein</topology>
    </subcellularLocation>
</comment>
<feature type="transmembrane region" description="Helical" evidence="6">
    <location>
        <begin position="166"/>
        <end position="187"/>
    </location>
</feature>
<name>A0A8J2UNN1_9BURK</name>
<feature type="transmembrane region" description="Helical" evidence="6">
    <location>
        <begin position="221"/>
        <end position="241"/>
    </location>
</feature>
<keyword evidence="9" id="KW-1185">Reference proteome</keyword>
<feature type="transmembrane region" description="Helical" evidence="6">
    <location>
        <begin position="83"/>
        <end position="103"/>
    </location>
</feature>
<feature type="transmembrane region" description="Helical" evidence="6">
    <location>
        <begin position="51"/>
        <end position="71"/>
    </location>
</feature>
<dbReference type="GO" id="GO:0022857">
    <property type="term" value="F:transmembrane transporter activity"/>
    <property type="evidence" value="ECO:0007669"/>
    <property type="project" value="InterPro"/>
</dbReference>
<evidence type="ECO:0000313" key="9">
    <source>
        <dbReference type="Proteomes" id="UP000620266"/>
    </source>
</evidence>
<feature type="transmembrane region" description="Helical" evidence="6">
    <location>
        <begin position="284"/>
        <end position="302"/>
    </location>
</feature>
<dbReference type="RefSeq" id="WP_229728931.1">
    <property type="nucleotide sequence ID" value="NZ_BMCG01000003.1"/>
</dbReference>
<accession>A0A8J2UNN1</accession>
<dbReference type="InterPro" id="IPR011701">
    <property type="entry name" value="MFS"/>
</dbReference>
<evidence type="ECO:0000313" key="8">
    <source>
        <dbReference type="EMBL" id="GGC06756.1"/>
    </source>
</evidence>
<dbReference type="AlphaFoldDB" id="A0A8J2UNN1"/>
<comment type="caution">
    <text evidence="8">The sequence shown here is derived from an EMBL/GenBank/DDBJ whole genome shotgun (WGS) entry which is preliminary data.</text>
</comment>
<feature type="domain" description="Major facilitator superfamily (MFS) profile" evidence="7">
    <location>
        <begin position="13"/>
        <end position="400"/>
    </location>
</feature>
<keyword evidence="4 6" id="KW-1133">Transmembrane helix</keyword>
<evidence type="ECO:0000256" key="6">
    <source>
        <dbReference type="SAM" id="Phobius"/>
    </source>
</evidence>
<proteinExistence type="predicted"/>
<dbReference type="CDD" id="cd17324">
    <property type="entry name" value="MFS_NepI_like"/>
    <property type="match status" value="1"/>
</dbReference>
<sequence>MNPSSSSIRERTFLLTVAGIQFTHILDFMIMMPLGPQLIRALQIDAHQFGLLLSSYTFTAAASSLLAATYIDRFDRRRLLLSLYAAFIIATLACGLAPGYAFLLVARALAGAFGGILGAMVQTMVADVIPFERRGKAMGVVMAAFSISTVAGVPLGLLFANSFPSLGWRAPFFFIVAISSLIWLIGYRKLPSLTAHLQQPRSGSIAQQLFAVIREPAHLQAFAFISLIMFAGFTVIPYFALYTTTNVGLPDHLLTLVYLCGGAATFFTSQLIGRLADRHGKLRMYRIVAWLSFIPILIVTHLGPAPLWLILFHSTVFFILVPGRMVSGMAMVTGVPAQSVRGTFMTLLASVQMLSSGAATLLAGLIITQTADGNIAHYDTVGYLAVACGIITTWLAGRLRTPTATPGIADDAQSR</sequence>
<dbReference type="InterPro" id="IPR020846">
    <property type="entry name" value="MFS_dom"/>
</dbReference>
<keyword evidence="2" id="KW-1003">Cell membrane</keyword>
<dbReference type="InterPro" id="IPR036259">
    <property type="entry name" value="MFS_trans_sf"/>
</dbReference>
<feature type="transmembrane region" description="Helical" evidence="6">
    <location>
        <begin position="253"/>
        <end position="272"/>
    </location>
</feature>
<dbReference type="Gene3D" id="1.20.1250.20">
    <property type="entry name" value="MFS general substrate transporter like domains"/>
    <property type="match status" value="1"/>
</dbReference>
<dbReference type="SUPFAM" id="SSF103473">
    <property type="entry name" value="MFS general substrate transporter"/>
    <property type="match status" value="1"/>
</dbReference>
<dbReference type="PANTHER" id="PTHR43124">
    <property type="entry name" value="PURINE EFFLUX PUMP PBUE"/>
    <property type="match status" value="1"/>
</dbReference>
<dbReference type="InterPro" id="IPR050189">
    <property type="entry name" value="MFS_Efflux_Transporters"/>
</dbReference>
<evidence type="ECO:0000256" key="1">
    <source>
        <dbReference type="ARBA" id="ARBA00004651"/>
    </source>
</evidence>
<keyword evidence="5 6" id="KW-0472">Membrane</keyword>
<feature type="transmembrane region" description="Helical" evidence="6">
    <location>
        <begin position="12"/>
        <end position="31"/>
    </location>
</feature>
<feature type="transmembrane region" description="Helical" evidence="6">
    <location>
        <begin position="344"/>
        <end position="368"/>
    </location>
</feature>
<feature type="transmembrane region" description="Helical" evidence="6">
    <location>
        <begin position="109"/>
        <end position="129"/>
    </location>
</feature>
<gene>
    <name evidence="8" type="ORF">GCM10007205_14990</name>
</gene>
<evidence type="ECO:0000256" key="2">
    <source>
        <dbReference type="ARBA" id="ARBA00022475"/>
    </source>
</evidence>
<dbReference type="EMBL" id="BMCG01000003">
    <property type="protein sequence ID" value="GGC06756.1"/>
    <property type="molecule type" value="Genomic_DNA"/>
</dbReference>
<evidence type="ECO:0000256" key="5">
    <source>
        <dbReference type="ARBA" id="ARBA00023136"/>
    </source>
</evidence>
<reference evidence="8" key="1">
    <citation type="journal article" date="2014" name="Int. J. Syst. Evol. Microbiol.">
        <title>Complete genome sequence of Corynebacterium casei LMG S-19264T (=DSM 44701T), isolated from a smear-ripened cheese.</title>
        <authorList>
            <consortium name="US DOE Joint Genome Institute (JGI-PGF)"/>
            <person name="Walter F."/>
            <person name="Albersmeier A."/>
            <person name="Kalinowski J."/>
            <person name="Ruckert C."/>
        </authorList>
    </citation>
    <scope>NUCLEOTIDE SEQUENCE</scope>
    <source>
        <strain evidence="8">CCM 7086</strain>
    </source>
</reference>
<dbReference type="PANTHER" id="PTHR43124:SF3">
    <property type="entry name" value="CHLORAMPHENICOL EFFLUX PUMP RV0191"/>
    <property type="match status" value="1"/>
</dbReference>
<reference evidence="8" key="2">
    <citation type="submission" date="2020-09" db="EMBL/GenBank/DDBJ databases">
        <authorList>
            <person name="Sun Q."/>
            <person name="Sedlacek I."/>
        </authorList>
    </citation>
    <scope>NUCLEOTIDE SEQUENCE</scope>
    <source>
        <strain evidence="8">CCM 7086</strain>
    </source>
</reference>
<evidence type="ECO:0000256" key="4">
    <source>
        <dbReference type="ARBA" id="ARBA00022989"/>
    </source>
</evidence>
<feature type="transmembrane region" description="Helical" evidence="6">
    <location>
        <begin position="380"/>
        <end position="397"/>
    </location>
</feature>
<keyword evidence="3 6" id="KW-0812">Transmembrane</keyword>
<dbReference type="GO" id="GO:0005886">
    <property type="term" value="C:plasma membrane"/>
    <property type="evidence" value="ECO:0007669"/>
    <property type="project" value="UniProtKB-SubCell"/>
</dbReference>
<feature type="transmembrane region" description="Helical" evidence="6">
    <location>
        <begin position="308"/>
        <end position="332"/>
    </location>
</feature>
<protein>
    <submittedName>
        <fullName evidence="8">MFS transporter</fullName>
    </submittedName>
</protein>
<evidence type="ECO:0000256" key="3">
    <source>
        <dbReference type="ARBA" id="ARBA00022692"/>
    </source>
</evidence>
<organism evidence="8 9">
    <name type="scientific">Oxalicibacterium flavum</name>
    <dbReference type="NCBI Taxonomy" id="179467"/>
    <lineage>
        <taxon>Bacteria</taxon>
        <taxon>Pseudomonadati</taxon>
        <taxon>Pseudomonadota</taxon>
        <taxon>Betaproteobacteria</taxon>
        <taxon>Burkholderiales</taxon>
        <taxon>Oxalobacteraceae</taxon>
        <taxon>Oxalicibacterium</taxon>
    </lineage>
</organism>